<evidence type="ECO:0008006" key="3">
    <source>
        <dbReference type="Google" id="ProtNLM"/>
    </source>
</evidence>
<accession>A0A420E6D9</accession>
<dbReference type="Proteomes" id="UP000286482">
    <property type="component" value="Unassembled WGS sequence"/>
</dbReference>
<keyword evidence="2" id="KW-1185">Reference proteome</keyword>
<organism evidence="1 2">
    <name type="scientific">Alginatibacterium sediminis</name>
    <dbReference type="NCBI Taxonomy" id="2164068"/>
    <lineage>
        <taxon>Bacteria</taxon>
        <taxon>Pseudomonadati</taxon>
        <taxon>Pseudomonadota</taxon>
        <taxon>Gammaproteobacteria</taxon>
        <taxon>Alteromonadales</taxon>
        <taxon>Alteromonadaceae</taxon>
        <taxon>Alginatibacterium</taxon>
    </lineage>
</organism>
<reference evidence="1 2" key="1">
    <citation type="submission" date="2018-09" db="EMBL/GenBank/DDBJ databases">
        <authorList>
            <person name="Wang Z."/>
        </authorList>
    </citation>
    <scope>NUCLEOTIDE SEQUENCE [LARGE SCALE GENOMIC DNA]</scope>
    <source>
        <strain evidence="1 2">ALS 81</strain>
    </source>
</reference>
<protein>
    <recommendedName>
        <fullName evidence="3">Excalibur calcium-binding domain-containing protein</fullName>
    </recommendedName>
</protein>
<gene>
    <name evidence="1" type="ORF">DBZ36_19525</name>
</gene>
<name>A0A420E6D9_9ALTE</name>
<sequence length="97" mass="11305">MKKLLFVLLAIMVTWDLLNSQPQDLSGSVALPDHNPFMQTVNDFKVKIFGETIPERCDGRYRCLEMQTLEEAEFFHEFCPDTNFDPDNDGKLCELRF</sequence>
<proteinExistence type="predicted"/>
<dbReference type="RefSeq" id="WP_120356663.1">
    <property type="nucleotide sequence ID" value="NZ_RAQO01000012.1"/>
</dbReference>
<evidence type="ECO:0000313" key="1">
    <source>
        <dbReference type="EMBL" id="RKF13250.1"/>
    </source>
</evidence>
<comment type="caution">
    <text evidence="1">The sequence shown here is derived from an EMBL/GenBank/DDBJ whole genome shotgun (WGS) entry which is preliminary data.</text>
</comment>
<dbReference type="EMBL" id="RAQO01000012">
    <property type="protein sequence ID" value="RKF13250.1"/>
    <property type="molecule type" value="Genomic_DNA"/>
</dbReference>
<dbReference type="OrthoDB" id="72963at2"/>
<evidence type="ECO:0000313" key="2">
    <source>
        <dbReference type="Proteomes" id="UP000286482"/>
    </source>
</evidence>
<dbReference type="AlphaFoldDB" id="A0A420E6D9"/>